<dbReference type="KEGG" id="halx:M0R89_19305"/>
<feature type="domain" description="DUF8073" evidence="3">
    <location>
        <begin position="163"/>
        <end position="203"/>
    </location>
</feature>
<feature type="region of interest" description="Disordered" evidence="1">
    <location>
        <begin position="99"/>
        <end position="119"/>
    </location>
</feature>
<dbReference type="InterPro" id="IPR058810">
    <property type="entry name" value="DUF8073_C"/>
</dbReference>
<feature type="compositionally biased region" description="Acidic residues" evidence="1">
    <location>
        <begin position="292"/>
        <end position="308"/>
    </location>
</feature>
<dbReference type="RefSeq" id="WP_248652345.1">
    <property type="nucleotide sequence ID" value="NZ_CP096660.1"/>
</dbReference>
<proteinExistence type="predicted"/>
<evidence type="ECO:0000313" key="5">
    <source>
        <dbReference type="Proteomes" id="UP000830729"/>
    </source>
</evidence>
<evidence type="ECO:0000313" key="4">
    <source>
        <dbReference type="EMBL" id="UPV76312.1"/>
    </source>
</evidence>
<name>A0A8U0HYS5_9EURY</name>
<dbReference type="Proteomes" id="UP000830729">
    <property type="component" value="Plasmid unnamed1"/>
</dbReference>
<dbReference type="Pfam" id="PF26271">
    <property type="entry name" value="DUF8073_M"/>
    <property type="match status" value="2"/>
</dbReference>
<dbReference type="AlphaFoldDB" id="A0A8U0HYS5"/>
<feature type="domain" description="DUF8073" evidence="2">
    <location>
        <begin position="333"/>
        <end position="394"/>
    </location>
</feature>
<dbReference type="InterPro" id="IPR058809">
    <property type="entry name" value="DUF8073_M"/>
</dbReference>
<evidence type="ECO:0000259" key="3">
    <source>
        <dbReference type="Pfam" id="PF26271"/>
    </source>
</evidence>
<feature type="domain" description="DUF8073" evidence="3">
    <location>
        <begin position="223"/>
        <end position="263"/>
    </location>
</feature>
<protein>
    <submittedName>
        <fullName evidence="4">Uncharacterized protein</fullName>
    </submittedName>
</protein>
<evidence type="ECO:0000256" key="1">
    <source>
        <dbReference type="SAM" id="MobiDB-lite"/>
    </source>
</evidence>
<geneLocation type="plasmid" evidence="4 5">
    <name>unnamed1</name>
</geneLocation>
<feature type="region of interest" description="Disordered" evidence="1">
    <location>
        <begin position="17"/>
        <end position="36"/>
    </location>
</feature>
<feature type="compositionally biased region" description="Basic and acidic residues" evidence="1">
    <location>
        <begin position="155"/>
        <end position="166"/>
    </location>
</feature>
<reference evidence="4 5" key="1">
    <citation type="submission" date="2022-04" db="EMBL/GenBank/DDBJ databases">
        <title>Diverse halophilic archaea isolated from saline environments.</title>
        <authorList>
            <person name="Cui H.-L."/>
        </authorList>
    </citation>
    <scope>NUCLEOTIDE SEQUENCE [LARGE SCALE GENOMIC DNA]</scope>
    <source>
        <strain evidence="4 5">XZYJT49</strain>
        <plasmid evidence="4 5">unnamed1</plasmid>
    </source>
</reference>
<evidence type="ECO:0000259" key="2">
    <source>
        <dbReference type="Pfam" id="PF26270"/>
    </source>
</evidence>
<keyword evidence="4" id="KW-0614">Plasmid</keyword>
<accession>A0A8U0HYS5</accession>
<dbReference type="EMBL" id="CP096660">
    <property type="protein sequence ID" value="UPV76312.1"/>
    <property type="molecule type" value="Genomic_DNA"/>
</dbReference>
<feature type="compositionally biased region" description="Acidic residues" evidence="1">
    <location>
        <begin position="106"/>
        <end position="119"/>
    </location>
</feature>
<dbReference type="Pfam" id="PF26270">
    <property type="entry name" value="DUF8073_C"/>
    <property type="match status" value="1"/>
</dbReference>
<feature type="region of interest" description="Disordered" evidence="1">
    <location>
        <begin position="264"/>
        <end position="311"/>
    </location>
</feature>
<keyword evidence="5" id="KW-1185">Reference proteome</keyword>
<feature type="region of interest" description="Disordered" evidence="1">
    <location>
        <begin position="134"/>
        <end position="166"/>
    </location>
</feature>
<feature type="region of interest" description="Disordered" evidence="1">
    <location>
        <begin position="204"/>
        <end position="229"/>
    </location>
</feature>
<sequence length="402" mass="43288">MGVSTSLRRLAEFAERLEESEPEITELQSRNEATNHGLEADVSVELPIQADADDIAELSVTNAALTDEGAISIRVAAAFDCADEGASDIEALPSTVGVASPTAVEDGPESDIEDASPTDAEEASLTAVTADTDETANGVTDGGTAIVSTPDSDETELRERPPYKDPERLAEVYDSESTFPEMRDELGVDVTPKTVRHYMVEYGIHDPETLPPSHDDDGSKPTYKDPERLAEVYDSERTFPEMRDELGVDVTPKTVRHYMVKYGIHDPETDSSGAPTADSSDETGPELAAEGTDGDSTPDGDTISDDSVPDSGDVAAEIAESVELPDDLSVVGVTEAVCTAKTLYEVQRELGIDREQTYRLLSELNLLELVHGRVSTVSAHSQSRKTVERRIREAVTNANRSD</sequence>
<organism evidence="4 5">
    <name type="scientific">Halorussus limi</name>
    <dbReference type="NCBI Taxonomy" id="2938695"/>
    <lineage>
        <taxon>Archaea</taxon>
        <taxon>Methanobacteriati</taxon>
        <taxon>Methanobacteriota</taxon>
        <taxon>Stenosarchaea group</taxon>
        <taxon>Halobacteria</taxon>
        <taxon>Halobacteriales</taxon>
        <taxon>Haladaptataceae</taxon>
        <taxon>Halorussus</taxon>
    </lineage>
</organism>
<dbReference type="GeneID" id="72187394"/>
<gene>
    <name evidence="4" type="ORF">M0R89_19305</name>
</gene>